<proteinExistence type="predicted"/>
<keyword evidence="2" id="KW-1185">Reference proteome</keyword>
<comment type="caution">
    <text evidence="1">The sequence shown here is derived from an EMBL/GenBank/DDBJ whole genome shotgun (WGS) entry which is preliminary data.</text>
</comment>
<dbReference type="EMBL" id="BRXZ01007523">
    <property type="protein sequence ID" value="GMI29426.1"/>
    <property type="molecule type" value="Genomic_DNA"/>
</dbReference>
<reference evidence="1" key="1">
    <citation type="submission" date="2022-07" db="EMBL/GenBank/DDBJ databases">
        <title>Genome analysis of Parmales, a sister group of diatoms, reveals the evolutionary specialization of diatoms from phago-mixotrophs to photoautotrophs.</title>
        <authorList>
            <person name="Ban H."/>
            <person name="Sato S."/>
            <person name="Yoshikawa S."/>
            <person name="Kazumasa Y."/>
            <person name="Nakamura Y."/>
            <person name="Ichinomiya M."/>
            <person name="Saitoh K."/>
            <person name="Sato N."/>
            <person name="Blanc-Mathieu R."/>
            <person name="Endo H."/>
            <person name="Kuwata A."/>
            <person name="Ogata H."/>
        </authorList>
    </citation>
    <scope>NUCLEOTIDE SEQUENCE</scope>
</reference>
<evidence type="ECO:0000313" key="1">
    <source>
        <dbReference type="EMBL" id="GMI29426.1"/>
    </source>
</evidence>
<organism evidence="1 2">
    <name type="scientific">Triparma retinervis</name>
    <dbReference type="NCBI Taxonomy" id="2557542"/>
    <lineage>
        <taxon>Eukaryota</taxon>
        <taxon>Sar</taxon>
        <taxon>Stramenopiles</taxon>
        <taxon>Ochrophyta</taxon>
        <taxon>Bolidophyceae</taxon>
        <taxon>Parmales</taxon>
        <taxon>Triparmaceae</taxon>
        <taxon>Triparma</taxon>
    </lineage>
</organism>
<name>A0A9W7G1R4_9STRA</name>
<feature type="non-terminal residue" evidence="1">
    <location>
        <position position="1"/>
    </location>
</feature>
<evidence type="ECO:0000313" key="2">
    <source>
        <dbReference type="Proteomes" id="UP001165082"/>
    </source>
</evidence>
<dbReference type="Proteomes" id="UP001165082">
    <property type="component" value="Unassembled WGS sequence"/>
</dbReference>
<accession>A0A9W7G1R4</accession>
<dbReference type="OrthoDB" id="203500at2759"/>
<dbReference type="AlphaFoldDB" id="A0A9W7G1R4"/>
<gene>
    <name evidence="1" type="ORF">TrRE_jg5872</name>
</gene>
<sequence length="292" mass="31615">MATLAPSPPLTALPAYTAVGTEDKTALQATLSPSYGLPAPAPMGNSKSTVMGIESPGMVLVERSSRHSLRFLHLADLKAGRPVVASFAGVHSGQGLGRKYSEQRKYEQWRYTESALGSSGVPITIRLDDGFLVLEDTIGKSELVFDVAFWNYKAGNHVNFVGGPDHRQTRLKGGGKSWQVNADGTISLKKAPHLVLGAGVEINANDLEGCWSCCCFPCGCAKFKVTSEGKDEYTECGIFCFLFVLPLPYGKRRHRTNKNSNTFINAADANDRTDFFDAETINPGPYKGCLWG</sequence>
<protein>
    <submittedName>
        <fullName evidence="1">Uncharacterized protein</fullName>
    </submittedName>
</protein>